<dbReference type="AlphaFoldDB" id="A0A397G8B8"/>
<name>A0A397G8B8_9GLOM</name>
<dbReference type="Proteomes" id="UP000266861">
    <property type="component" value="Unassembled WGS sequence"/>
</dbReference>
<protein>
    <submittedName>
        <fullName evidence="1">Uncharacterized protein</fullName>
    </submittedName>
</protein>
<keyword evidence="2" id="KW-1185">Reference proteome</keyword>
<organism evidence="1 2">
    <name type="scientific">Diversispora epigaea</name>
    <dbReference type="NCBI Taxonomy" id="1348612"/>
    <lineage>
        <taxon>Eukaryota</taxon>
        <taxon>Fungi</taxon>
        <taxon>Fungi incertae sedis</taxon>
        <taxon>Mucoromycota</taxon>
        <taxon>Glomeromycotina</taxon>
        <taxon>Glomeromycetes</taxon>
        <taxon>Diversisporales</taxon>
        <taxon>Diversisporaceae</taxon>
        <taxon>Diversispora</taxon>
    </lineage>
</organism>
<gene>
    <name evidence="1" type="ORF">Glove_645g8</name>
</gene>
<sequence>MAQRILRDKLSIRNIRAEAYALALSAPDSNVGSSPNEIQNDQRKKVEVVRIDYPDEFTLESVKERLDAYDIETSPDCLALADITIMLCLRPAEVTTLCITDEGVTGYAKNRGQPDVSRKFRSLEKNQERVRLCITSL</sequence>
<comment type="caution">
    <text evidence="1">The sequence shown here is derived from an EMBL/GenBank/DDBJ whole genome shotgun (WGS) entry which is preliminary data.</text>
</comment>
<reference evidence="1 2" key="1">
    <citation type="submission" date="2018-08" db="EMBL/GenBank/DDBJ databases">
        <title>Genome and evolution of the arbuscular mycorrhizal fungus Diversispora epigaea (formerly Glomus versiforme) and its bacterial endosymbionts.</title>
        <authorList>
            <person name="Sun X."/>
            <person name="Fei Z."/>
            <person name="Harrison M."/>
        </authorList>
    </citation>
    <scope>NUCLEOTIDE SEQUENCE [LARGE SCALE GENOMIC DNA]</scope>
    <source>
        <strain evidence="1 2">IT104</strain>
    </source>
</reference>
<dbReference type="EMBL" id="PQFF01000534">
    <property type="protein sequence ID" value="RHZ45868.1"/>
    <property type="molecule type" value="Genomic_DNA"/>
</dbReference>
<proteinExistence type="predicted"/>
<evidence type="ECO:0000313" key="1">
    <source>
        <dbReference type="EMBL" id="RHZ45868.1"/>
    </source>
</evidence>
<accession>A0A397G8B8</accession>
<evidence type="ECO:0000313" key="2">
    <source>
        <dbReference type="Proteomes" id="UP000266861"/>
    </source>
</evidence>
<dbReference type="OrthoDB" id="2430205at2759"/>